<evidence type="ECO:0000313" key="3">
    <source>
        <dbReference type="Proteomes" id="UP000199012"/>
    </source>
</evidence>
<name>A0A1I0Z9F0_9CELL</name>
<dbReference type="Gene3D" id="3.10.450.50">
    <property type="match status" value="1"/>
</dbReference>
<proteinExistence type="predicted"/>
<dbReference type="STRING" id="988821.SAMN05421867_11047"/>
<sequence length="118" mass="12718">MPERLDALMRAYLLDVFAERDPARRVAAIARTCTEDVVFVDAEGVVEGHEALSAKAQSILDGAEGLEFRPVDGPRQVQDLGYLAWELGPPGGPAVVSGADMGFVRDGRLAKVYTVLFT</sequence>
<dbReference type="EMBL" id="FOKA01000010">
    <property type="protein sequence ID" value="SFB21977.1"/>
    <property type="molecule type" value="Genomic_DNA"/>
</dbReference>
<dbReference type="Pfam" id="PF12680">
    <property type="entry name" value="SnoaL_2"/>
    <property type="match status" value="1"/>
</dbReference>
<reference evidence="2 3" key="1">
    <citation type="submission" date="2016-10" db="EMBL/GenBank/DDBJ databases">
        <authorList>
            <person name="de Groot N.N."/>
        </authorList>
    </citation>
    <scope>NUCLEOTIDE SEQUENCE [LARGE SCALE GENOMIC DNA]</scope>
    <source>
        <strain evidence="2 3">CGMCC 4.6945</strain>
    </source>
</reference>
<dbReference type="AlphaFoldDB" id="A0A1I0Z9F0"/>
<keyword evidence="3" id="KW-1185">Reference proteome</keyword>
<accession>A0A1I0Z9F0</accession>
<evidence type="ECO:0000313" key="2">
    <source>
        <dbReference type="EMBL" id="SFB21977.1"/>
    </source>
</evidence>
<protein>
    <submittedName>
        <fullName evidence="2">SnoaL-like domain-containing protein</fullName>
    </submittedName>
</protein>
<gene>
    <name evidence="2" type="ORF">SAMN05421867_11047</name>
</gene>
<evidence type="ECO:0000259" key="1">
    <source>
        <dbReference type="Pfam" id="PF12680"/>
    </source>
</evidence>
<dbReference type="RefSeq" id="WP_239078820.1">
    <property type="nucleotide sequence ID" value="NZ_BONM01000011.1"/>
</dbReference>
<organism evidence="2 3">
    <name type="scientific">Cellulomonas marina</name>
    <dbReference type="NCBI Taxonomy" id="988821"/>
    <lineage>
        <taxon>Bacteria</taxon>
        <taxon>Bacillati</taxon>
        <taxon>Actinomycetota</taxon>
        <taxon>Actinomycetes</taxon>
        <taxon>Micrococcales</taxon>
        <taxon>Cellulomonadaceae</taxon>
        <taxon>Cellulomonas</taxon>
    </lineage>
</organism>
<dbReference type="InterPro" id="IPR032710">
    <property type="entry name" value="NTF2-like_dom_sf"/>
</dbReference>
<dbReference type="InterPro" id="IPR037401">
    <property type="entry name" value="SnoaL-like"/>
</dbReference>
<dbReference type="Proteomes" id="UP000199012">
    <property type="component" value="Unassembled WGS sequence"/>
</dbReference>
<feature type="domain" description="SnoaL-like" evidence="1">
    <location>
        <begin position="15"/>
        <end position="111"/>
    </location>
</feature>
<dbReference type="SUPFAM" id="SSF54427">
    <property type="entry name" value="NTF2-like"/>
    <property type="match status" value="1"/>
</dbReference>